<dbReference type="EMBL" id="QKYT01000298">
    <property type="protein sequence ID" value="RIA87660.1"/>
    <property type="molecule type" value="Genomic_DNA"/>
</dbReference>
<dbReference type="InterPro" id="IPR009060">
    <property type="entry name" value="UBA-like_sf"/>
</dbReference>
<evidence type="ECO:0000259" key="2">
    <source>
        <dbReference type="PROSITE" id="PS50030"/>
    </source>
</evidence>
<feature type="domain" description="UBA" evidence="2">
    <location>
        <begin position="345"/>
        <end position="387"/>
    </location>
</feature>
<protein>
    <recommendedName>
        <fullName evidence="2">UBA domain-containing protein</fullName>
    </recommendedName>
</protein>
<dbReference type="OrthoDB" id="524326at2759"/>
<dbReference type="SMART" id="SM00165">
    <property type="entry name" value="UBA"/>
    <property type="match status" value="1"/>
</dbReference>
<dbReference type="GO" id="GO:0043130">
    <property type="term" value="F:ubiquitin binding"/>
    <property type="evidence" value="ECO:0007669"/>
    <property type="project" value="InterPro"/>
</dbReference>
<reference evidence="3 4" key="1">
    <citation type="submission" date="2018-06" db="EMBL/GenBank/DDBJ databases">
        <title>Comparative genomics reveals the genomic features of Rhizophagus irregularis, R. cerebriforme, R. diaphanum and Gigaspora rosea, and their symbiotic lifestyle signature.</title>
        <authorList>
            <person name="Morin E."/>
            <person name="San Clemente H."/>
            <person name="Chen E.C.H."/>
            <person name="De La Providencia I."/>
            <person name="Hainaut M."/>
            <person name="Kuo A."/>
            <person name="Kohler A."/>
            <person name="Murat C."/>
            <person name="Tang N."/>
            <person name="Roy S."/>
            <person name="Loubradou J."/>
            <person name="Henrissat B."/>
            <person name="Grigoriev I.V."/>
            <person name="Corradi N."/>
            <person name="Roux C."/>
            <person name="Martin F.M."/>
        </authorList>
    </citation>
    <scope>NUCLEOTIDE SEQUENCE [LARGE SCALE GENOMIC DNA]</scope>
    <source>
        <strain evidence="3 4">DAOM 227022</strain>
    </source>
</reference>
<dbReference type="GO" id="GO:0043162">
    <property type="term" value="P:ubiquitin-dependent protein catabolic process via the multivesicular body sorting pathway"/>
    <property type="evidence" value="ECO:0007669"/>
    <property type="project" value="InterPro"/>
</dbReference>
<dbReference type="Gene3D" id="1.10.8.10">
    <property type="entry name" value="DNA helicase RuvA subunit, C-terminal domain"/>
    <property type="match status" value="1"/>
</dbReference>
<evidence type="ECO:0000313" key="3">
    <source>
        <dbReference type="EMBL" id="RIA87660.1"/>
    </source>
</evidence>
<dbReference type="SUPFAM" id="SSF46934">
    <property type="entry name" value="UBA-like"/>
    <property type="match status" value="1"/>
</dbReference>
<gene>
    <name evidence="3" type="ORF">C1645_827445</name>
</gene>
<dbReference type="STRING" id="658196.A0A397SN84"/>
<organism evidence="3 4">
    <name type="scientific">Glomus cerebriforme</name>
    <dbReference type="NCBI Taxonomy" id="658196"/>
    <lineage>
        <taxon>Eukaryota</taxon>
        <taxon>Fungi</taxon>
        <taxon>Fungi incertae sedis</taxon>
        <taxon>Mucoromycota</taxon>
        <taxon>Glomeromycotina</taxon>
        <taxon>Glomeromycetes</taxon>
        <taxon>Glomerales</taxon>
        <taxon>Glomeraceae</taxon>
        <taxon>Glomus</taxon>
    </lineage>
</organism>
<dbReference type="Pfam" id="PF00627">
    <property type="entry name" value="UBA"/>
    <property type="match status" value="1"/>
</dbReference>
<evidence type="ECO:0000313" key="4">
    <source>
        <dbReference type="Proteomes" id="UP000265703"/>
    </source>
</evidence>
<accession>A0A397SN84</accession>
<feature type="region of interest" description="Disordered" evidence="1">
    <location>
        <begin position="233"/>
        <end position="262"/>
    </location>
</feature>
<proteinExistence type="predicted"/>
<comment type="caution">
    <text evidence="3">The sequence shown here is derived from an EMBL/GenBank/DDBJ whole genome shotgun (WGS) entry which is preliminary data.</text>
</comment>
<name>A0A397SN84_9GLOM</name>
<sequence>MAHTTISSIYSAAEDVPLILAPQFSALQPITLPHDFNLDLPQVNNYDFQLERHIIAEFERYRQENATTIQLRAQKLQALQEERIRKHKEEARKIAPGFLDTNLRILTPVPVNNTQRRASQQAENGTVSENSMDEQKIHVRSASDDIVLERIKKSNEEGDETKSSKSLVYLEFEESLPPRNPWEQPNTIQDDISILREVIGSPISSNELNNFVANGGVTGSSNFLGSPANHDMMVTNSNPSRSFHSSPLLQPSIGTSLPSQLSNQTFAGNPDLLSNSLANLQISQNTYSMSSINVHNNTAPSVKAYSAPSSSQERRHLHQPYSTPPIPPKEVLPASSSSPKNEDNDNDDNSDLINKFINMGFTKEQAIDALVKSDHDLQKATNYLLDLQ</sequence>
<dbReference type="Proteomes" id="UP000265703">
    <property type="component" value="Unassembled WGS sequence"/>
</dbReference>
<dbReference type="PANTHER" id="PTHR15960">
    <property type="entry name" value="LD44032P"/>
    <property type="match status" value="1"/>
</dbReference>
<dbReference type="AlphaFoldDB" id="A0A397SN84"/>
<dbReference type="PROSITE" id="PS50030">
    <property type="entry name" value="UBA"/>
    <property type="match status" value="1"/>
</dbReference>
<feature type="region of interest" description="Disordered" evidence="1">
    <location>
        <begin position="300"/>
        <end position="351"/>
    </location>
</feature>
<keyword evidence="4" id="KW-1185">Reference proteome</keyword>
<dbReference type="PANTHER" id="PTHR15960:SF5">
    <property type="entry name" value="LD44032P"/>
    <property type="match status" value="1"/>
</dbReference>
<dbReference type="GO" id="GO:0000813">
    <property type="term" value="C:ESCRT I complex"/>
    <property type="evidence" value="ECO:0007669"/>
    <property type="project" value="InterPro"/>
</dbReference>
<dbReference type="InterPro" id="IPR015940">
    <property type="entry name" value="UBA"/>
</dbReference>
<dbReference type="InterPro" id="IPR038870">
    <property type="entry name" value="UBAP1"/>
</dbReference>
<evidence type="ECO:0000256" key="1">
    <source>
        <dbReference type="SAM" id="MobiDB-lite"/>
    </source>
</evidence>
<feature type="compositionally biased region" description="Polar residues" evidence="1">
    <location>
        <begin position="234"/>
        <end position="262"/>
    </location>
</feature>